<protein>
    <submittedName>
        <fullName evidence="1">Uncharacterized protein</fullName>
    </submittedName>
</protein>
<gene>
    <name evidence="1" type="ORF">RDB_LOCUS64852</name>
</gene>
<comment type="caution">
    <text evidence="1">The sequence shown here is derived from an EMBL/GenBank/DDBJ whole genome shotgun (WGS) entry which is preliminary data.</text>
</comment>
<organism evidence="1 2">
    <name type="scientific">Rhizoctonia solani</name>
    <dbReference type="NCBI Taxonomy" id="456999"/>
    <lineage>
        <taxon>Eukaryota</taxon>
        <taxon>Fungi</taxon>
        <taxon>Dikarya</taxon>
        <taxon>Basidiomycota</taxon>
        <taxon>Agaricomycotina</taxon>
        <taxon>Agaricomycetes</taxon>
        <taxon>Cantharellales</taxon>
        <taxon>Ceratobasidiaceae</taxon>
        <taxon>Rhizoctonia</taxon>
    </lineage>
</organism>
<proteinExistence type="predicted"/>
<evidence type="ECO:0000313" key="1">
    <source>
        <dbReference type="EMBL" id="CAE6430604.1"/>
    </source>
</evidence>
<evidence type="ECO:0000313" key="2">
    <source>
        <dbReference type="Proteomes" id="UP000663840"/>
    </source>
</evidence>
<dbReference type="Proteomes" id="UP000663840">
    <property type="component" value="Unassembled WGS sequence"/>
</dbReference>
<accession>A0A8H3ANP4</accession>
<sequence>MTTSHPKVTSHKTFRSLSQEFSNPYPPYVLVNSQGDANLVSSAGCELGYLLVLETDGPLGSRLLTLNQVGEYRGRIGIIIYTLPIEMDLRAIADQILPLLAVGGTAIGFTPLQQLAPWKEACFAWAKVQETSATQDQSQGGVGLEWADNNASGSGDQWAQWSVVKKAPEWAFC</sequence>
<name>A0A8H3ANP4_9AGAM</name>
<dbReference type="EMBL" id="CAJMWR010001639">
    <property type="protein sequence ID" value="CAE6430604.1"/>
    <property type="molecule type" value="Genomic_DNA"/>
</dbReference>
<reference evidence="1" key="1">
    <citation type="submission" date="2021-01" db="EMBL/GenBank/DDBJ databases">
        <authorList>
            <person name="Kaushik A."/>
        </authorList>
    </citation>
    <scope>NUCLEOTIDE SEQUENCE</scope>
    <source>
        <strain evidence="1">AG1-1A</strain>
    </source>
</reference>
<dbReference type="AlphaFoldDB" id="A0A8H3ANP4"/>